<keyword evidence="2 5" id="KW-0812">Transmembrane</keyword>
<dbReference type="Pfam" id="PF12911">
    <property type="entry name" value="OppC_N"/>
    <property type="match status" value="1"/>
</dbReference>
<feature type="transmembrane region" description="Helical" evidence="5">
    <location>
        <begin position="301"/>
        <end position="324"/>
    </location>
</feature>
<evidence type="ECO:0000256" key="5">
    <source>
        <dbReference type="RuleBase" id="RU363032"/>
    </source>
</evidence>
<feature type="domain" description="ABC transmembrane type-1" evidence="6">
    <location>
        <begin position="135"/>
        <end position="324"/>
    </location>
</feature>
<comment type="subcellular location">
    <subcellularLocation>
        <location evidence="1 5">Cell membrane</location>
        <topology evidence="1 5">Multi-pass membrane protein</topology>
    </subcellularLocation>
</comment>
<dbReference type="PROSITE" id="PS50928">
    <property type="entry name" value="ABC_TM1"/>
    <property type="match status" value="1"/>
</dbReference>
<dbReference type="RefSeq" id="WP_115362136.1">
    <property type="nucleotide sequence ID" value="NZ_QDKL01000002.1"/>
</dbReference>
<dbReference type="PANTHER" id="PTHR30325:SF0">
    <property type="entry name" value="INNER MEMBRANE ABC TRANSPORTER PERMEASE PROTEIN YEJE"/>
    <property type="match status" value="1"/>
</dbReference>
<dbReference type="PANTHER" id="PTHR30325">
    <property type="entry name" value="MEMBRANE COMPONENT OF ABC TRANSPORTER"/>
    <property type="match status" value="1"/>
</dbReference>
<evidence type="ECO:0000256" key="2">
    <source>
        <dbReference type="ARBA" id="ARBA00022692"/>
    </source>
</evidence>
<keyword evidence="4 5" id="KW-0472">Membrane</keyword>
<dbReference type="Proteomes" id="UP000443582">
    <property type="component" value="Unassembled WGS sequence"/>
</dbReference>
<name>A0ABY0IGL5_9BACT</name>
<dbReference type="EMBL" id="QDKL01000002">
    <property type="protein sequence ID" value="RZF22097.1"/>
    <property type="molecule type" value="Genomic_DNA"/>
</dbReference>
<evidence type="ECO:0000256" key="1">
    <source>
        <dbReference type="ARBA" id="ARBA00004651"/>
    </source>
</evidence>
<evidence type="ECO:0000313" key="7">
    <source>
        <dbReference type="EMBL" id="RZF22097.1"/>
    </source>
</evidence>
<feature type="transmembrane region" description="Helical" evidence="5">
    <location>
        <begin position="256"/>
        <end position="281"/>
    </location>
</feature>
<dbReference type="InterPro" id="IPR000515">
    <property type="entry name" value="MetI-like"/>
</dbReference>
<protein>
    <submittedName>
        <fullName evidence="7">ABC transporter permease subunit</fullName>
    </submittedName>
</protein>
<dbReference type="CDD" id="cd06261">
    <property type="entry name" value="TM_PBP2"/>
    <property type="match status" value="1"/>
</dbReference>
<gene>
    <name evidence="7" type="ORF">DAY19_10470</name>
</gene>
<dbReference type="InterPro" id="IPR035906">
    <property type="entry name" value="MetI-like_sf"/>
</dbReference>
<keyword evidence="5" id="KW-0813">Transport</keyword>
<feature type="transmembrane region" description="Helical" evidence="5">
    <location>
        <begin position="175"/>
        <end position="194"/>
    </location>
</feature>
<feature type="transmembrane region" description="Helical" evidence="5">
    <location>
        <begin position="200"/>
        <end position="217"/>
    </location>
</feature>
<keyword evidence="8" id="KW-1185">Reference proteome</keyword>
<feature type="transmembrane region" description="Helical" evidence="5">
    <location>
        <begin position="139"/>
        <end position="163"/>
    </location>
</feature>
<reference evidence="8" key="1">
    <citation type="journal article" date="2019" name="Int. J. Syst. Evol. Microbiol.">
        <title>Halobacteriovorax valvorus sp. nov., a novel prokaryotic predator isolated from coastal seawater of China.</title>
        <authorList>
            <person name="Chen M.-X."/>
        </authorList>
    </citation>
    <scope>NUCLEOTIDE SEQUENCE [LARGE SCALE GENOMIC DNA]</scope>
    <source>
        <strain evidence="8">BL9</strain>
    </source>
</reference>
<proteinExistence type="inferred from homology"/>
<comment type="similarity">
    <text evidence="5">Belongs to the binding-protein-dependent transport system permease family.</text>
</comment>
<evidence type="ECO:0000256" key="4">
    <source>
        <dbReference type="ARBA" id="ARBA00023136"/>
    </source>
</evidence>
<evidence type="ECO:0000259" key="6">
    <source>
        <dbReference type="PROSITE" id="PS50928"/>
    </source>
</evidence>
<dbReference type="InterPro" id="IPR025966">
    <property type="entry name" value="OppC_N"/>
</dbReference>
<dbReference type="Pfam" id="PF00528">
    <property type="entry name" value="BPD_transp_1"/>
    <property type="match status" value="1"/>
</dbReference>
<dbReference type="Gene3D" id="1.10.3720.10">
    <property type="entry name" value="MetI-like"/>
    <property type="match status" value="1"/>
</dbReference>
<comment type="caution">
    <text evidence="7">The sequence shown here is derived from an EMBL/GenBank/DDBJ whole genome shotgun (WGS) entry which is preliminary data.</text>
</comment>
<accession>A0ABY0IGL5</accession>
<keyword evidence="3 5" id="KW-1133">Transmembrane helix</keyword>
<evidence type="ECO:0000256" key="3">
    <source>
        <dbReference type="ARBA" id="ARBA00022989"/>
    </source>
</evidence>
<dbReference type="SUPFAM" id="SSF161098">
    <property type="entry name" value="MetI-like"/>
    <property type="match status" value="1"/>
</dbReference>
<organism evidence="7 8">
    <name type="scientific">Halobacteriovorax vibrionivorans</name>
    <dbReference type="NCBI Taxonomy" id="2152716"/>
    <lineage>
        <taxon>Bacteria</taxon>
        <taxon>Pseudomonadati</taxon>
        <taxon>Bdellovibrionota</taxon>
        <taxon>Bacteriovoracia</taxon>
        <taxon>Bacteriovoracales</taxon>
        <taxon>Halobacteriovoraceae</taxon>
        <taxon>Halobacteriovorax</taxon>
    </lineage>
</organism>
<sequence>MIEKFIENELTLKRWRRFKKRKSAIAACIFLFASLLLTAAAPLIANSKPIYMTYQGKSYFPVFKDYHPRDFGITNVYVTDYRKLDMDSAIWPIVRWDPYESNKDVYEYPAPPSDENIMGTDDRGRDVFTRLLYGYKYSIAYAFLVWLLSTVMGVFFGGIMGYFGGKVDFFGQRVVEIFSTVPVFLLLLTMISIFKPTLTLLIFISSIFGWMGMSYYARGEFLKNRKQEFVEAARGMGASTSRIIVKHILPNSLGPIITFAPFSIAAGISGLASLDYLGFGLAVPTPSWGELLNQAHQNFRIAWWLAVYPSAALFTSLFLLVLVGDGVRDALDPKMQ</sequence>
<evidence type="ECO:0000313" key="8">
    <source>
        <dbReference type="Proteomes" id="UP000443582"/>
    </source>
</evidence>